<evidence type="ECO:0000256" key="1">
    <source>
        <dbReference type="ARBA" id="ARBA00000971"/>
    </source>
</evidence>
<dbReference type="NCBIfam" id="TIGR00115">
    <property type="entry name" value="tig"/>
    <property type="match status" value="1"/>
</dbReference>
<dbReference type="Gene3D" id="1.10.3120.10">
    <property type="entry name" value="Trigger factor, C-terminal domain"/>
    <property type="match status" value="1"/>
</dbReference>
<dbReference type="GO" id="GO:0003755">
    <property type="term" value="F:peptidyl-prolyl cis-trans isomerase activity"/>
    <property type="evidence" value="ECO:0007669"/>
    <property type="project" value="UniProtKB-UniRule"/>
</dbReference>
<dbReference type="Pfam" id="PF00254">
    <property type="entry name" value="FKBP_C"/>
    <property type="match status" value="1"/>
</dbReference>
<dbReference type="Gene3D" id="3.10.50.40">
    <property type="match status" value="1"/>
</dbReference>
<evidence type="ECO:0000256" key="7">
    <source>
        <dbReference type="ARBA" id="ARBA00023186"/>
    </source>
</evidence>
<comment type="catalytic activity">
    <reaction evidence="1 11 12">
        <text>[protein]-peptidylproline (omega=180) = [protein]-peptidylproline (omega=0)</text>
        <dbReference type="Rhea" id="RHEA:16237"/>
        <dbReference type="Rhea" id="RHEA-COMP:10747"/>
        <dbReference type="Rhea" id="RHEA-COMP:10748"/>
        <dbReference type="ChEBI" id="CHEBI:83833"/>
        <dbReference type="ChEBI" id="CHEBI:83834"/>
        <dbReference type="EC" id="5.2.1.8"/>
    </reaction>
</comment>
<evidence type="ECO:0000256" key="6">
    <source>
        <dbReference type="ARBA" id="ARBA00023110"/>
    </source>
</evidence>
<name>A0A4Q0AIE3_9BACT</name>
<dbReference type="Pfam" id="PF05698">
    <property type="entry name" value="Trigger_C"/>
    <property type="match status" value="1"/>
</dbReference>
<dbReference type="PIRSF" id="PIRSF003095">
    <property type="entry name" value="Trigger_factor"/>
    <property type="match status" value="1"/>
</dbReference>
<dbReference type="Proteomes" id="UP000289257">
    <property type="component" value="Unassembled WGS sequence"/>
</dbReference>
<dbReference type="GO" id="GO:0005737">
    <property type="term" value="C:cytoplasm"/>
    <property type="evidence" value="ECO:0007669"/>
    <property type="project" value="UniProtKB-SubCell"/>
</dbReference>
<keyword evidence="7 11" id="KW-0143">Chaperone</keyword>
<evidence type="ECO:0000256" key="2">
    <source>
        <dbReference type="ARBA" id="ARBA00005464"/>
    </source>
</evidence>
<evidence type="ECO:0000256" key="4">
    <source>
        <dbReference type="ARBA" id="ARBA00016902"/>
    </source>
</evidence>
<comment type="subcellular location">
    <subcellularLocation>
        <location evidence="11">Cytoplasm</location>
    </subcellularLocation>
    <text evidence="11">About half TF is bound to the ribosome near the polypeptide exit tunnel while the other half is free in the cytoplasm.</text>
</comment>
<dbReference type="InterPro" id="IPR037041">
    <property type="entry name" value="Trigger_fac_C_sf"/>
</dbReference>
<dbReference type="AlphaFoldDB" id="A0A4Q0AIE3"/>
<dbReference type="InterPro" id="IPR005215">
    <property type="entry name" value="Trig_fac"/>
</dbReference>
<proteinExistence type="inferred from homology"/>
<comment type="caution">
    <text evidence="15">The sequence shown here is derived from an EMBL/GenBank/DDBJ whole genome shotgun (WGS) entry which is preliminary data.</text>
</comment>
<dbReference type="PROSITE" id="PS50059">
    <property type="entry name" value="FKBP_PPIASE"/>
    <property type="match status" value="1"/>
</dbReference>
<dbReference type="SUPFAM" id="SSF54534">
    <property type="entry name" value="FKBP-like"/>
    <property type="match status" value="1"/>
</dbReference>
<evidence type="ECO:0000313" key="16">
    <source>
        <dbReference type="Proteomes" id="UP000289257"/>
    </source>
</evidence>
<keyword evidence="5 11" id="KW-0132">Cell division</keyword>
<dbReference type="InterPro" id="IPR046357">
    <property type="entry name" value="PPIase_dom_sf"/>
</dbReference>
<dbReference type="SUPFAM" id="SSF102735">
    <property type="entry name" value="Trigger factor ribosome-binding domain"/>
    <property type="match status" value="1"/>
</dbReference>
<dbReference type="PANTHER" id="PTHR30560">
    <property type="entry name" value="TRIGGER FACTOR CHAPERONE AND PEPTIDYL-PROLYL CIS/TRANS ISOMERASE"/>
    <property type="match status" value="1"/>
</dbReference>
<evidence type="ECO:0000313" key="15">
    <source>
        <dbReference type="EMBL" id="RWZ78820.1"/>
    </source>
</evidence>
<comment type="function">
    <text evidence="11">Involved in protein export. Acts as a chaperone by maintaining the newly synthesized protein in an open conformation. Functions as a peptidyl-prolyl cis-trans isomerase.</text>
</comment>
<dbReference type="InterPro" id="IPR008880">
    <property type="entry name" value="Trigger_fac_C"/>
</dbReference>
<keyword evidence="8 11" id="KW-0413">Isomerase</keyword>
<evidence type="ECO:0000256" key="11">
    <source>
        <dbReference type="HAMAP-Rule" id="MF_00303"/>
    </source>
</evidence>
<dbReference type="EC" id="5.2.1.8" evidence="3 11"/>
<keyword evidence="16" id="KW-1185">Reference proteome</keyword>
<dbReference type="InterPro" id="IPR027304">
    <property type="entry name" value="Trigger_fact/SurA_dom_sf"/>
</dbReference>
<evidence type="ECO:0000256" key="3">
    <source>
        <dbReference type="ARBA" id="ARBA00013194"/>
    </source>
</evidence>
<reference evidence="15" key="1">
    <citation type="submission" date="2019-01" db="EMBL/GenBank/DDBJ databases">
        <title>Genomic signatures and co-occurrence patterns of the ultra-small Saccharimodia (Patescibacteria phylum) suggest a symbiotic lifestyle.</title>
        <authorList>
            <person name="Lemos L."/>
            <person name="Medeiros J."/>
            <person name="Andreote F."/>
            <person name="Fernandes G."/>
            <person name="Varani A."/>
            <person name="Oliveira G."/>
            <person name="Pylro V."/>
        </authorList>
    </citation>
    <scope>NUCLEOTIDE SEQUENCE [LARGE SCALE GENOMIC DNA]</scope>
    <source>
        <strain evidence="15">AMD02</strain>
    </source>
</reference>
<evidence type="ECO:0000256" key="9">
    <source>
        <dbReference type="ARBA" id="ARBA00023306"/>
    </source>
</evidence>
<dbReference type="GO" id="GO:0051301">
    <property type="term" value="P:cell division"/>
    <property type="evidence" value="ECO:0007669"/>
    <property type="project" value="UniProtKB-KW"/>
</dbReference>
<comment type="domain">
    <text evidence="11">Consists of 3 domains; the N-terminus binds the ribosome, the middle domain has PPIase activity, while the C-terminus has intrinsic chaperone activity on its own.</text>
</comment>
<dbReference type="GO" id="GO:0043022">
    <property type="term" value="F:ribosome binding"/>
    <property type="evidence" value="ECO:0007669"/>
    <property type="project" value="TreeGrafter"/>
</dbReference>
<keyword evidence="6 11" id="KW-0697">Rotamase</keyword>
<dbReference type="HAMAP" id="MF_00303">
    <property type="entry name" value="Trigger_factor_Tig"/>
    <property type="match status" value="1"/>
</dbReference>
<dbReference type="FunFam" id="3.10.50.40:FF:000001">
    <property type="entry name" value="Trigger factor"/>
    <property type="match status" value="1"/>
</dbReference>
<dbReference type="InterPro" id="IPR001179">
    <property type="entry name" value="PPIase_FKBP_dom"/>
</dbReference>
<evidence type="ECO:0000256" key="12">
    <source>
        <dbReference type="PROSITE-ProRule" id="PRU00277"/>
    </source>
</evidence>
<dbReference type="SUPFAM" id="SSF109998">
    <property type="entry name" value="Triger factor/SurA peptide-binding domain-like"/>
    <property type="match status" value="1"/>
</dbReference>
<dbReference type="InterPro" id="IPR008881">
    <property type="entry name" value="Trigger_fac_ribosome-bd_bac"/>
</dbReference>
<protein>
    <recommendedName>
        <fullName evidence="4 11">Trigger factor</fullName>
        <shortName evidence="11">TF</shortName>
        <ecNumber evidence="3 11">5.2.1.8</ecNumber>
    </recommendedName>
    <alternativeName>
        <fullName evidence="10 11">PPIase</fullName>
    </alternativeName>
</protein>
<keyword evidence="11" id="KW-0963">Cytoplasm</keyword>
<evidence type="ECO:0000256" key="10">
    <source>
        <dbReference type="ARBA" id="ARBA00029986"/>
    </source>
</evidence>
<keyword evidence="9 11" id="KW-0131">Cell cycle</keyword>
<feature type="domain" description="PPIase FKBP-type" evidence="14">
    <location>
        <begin position="162"/>
        <end position="250"/>
    </location>
</feature>
<dbReference type="Pfam" id="PF05697">
    <property type="entry name" value="Trigger_N"/>
    <property type="match status" value="1"/>
</dbReference>
<dbReference type="GO" id="GO:0015031">
    <property type="term" value="P:protein transport"/>
    <property type="evidence" value="ECO:0007669"/>
    <property type="project" value="UniProtKB-UniRule"/>
</dbReference>
<dbReference type="PANTHER" id="PTHR30560:SF3">
    <property type="entry name" value="TRIGGER FACTOR-LIKE PROTEIN TIG, CHLOROPLASTIC"/>
    <property type="match status" value="1"/>
</dbReference>
<comment type="similarity">
    <text evidence="2 11 13">Belongs to the FKBP-type PPIase family. Tig subfamily.</text>
</comment>
<organism evidence="15 16">
    <name type="scientific">Candidatus Microsaccharimonas sossegonensis</name>
    <dbReference type="NCBI Taxonomy" id="2506948"/>
    <lineage>
        <taxon>Bacteria</taxon>
        <taxon>Candidatus Saccharimonadota</taxon>
        <taxon>Candidatus Saccharimonadia</taxon>
        <taxon>Candidatus Saccharimonadales</taxon>
        <taxon>Candidatus Saccharimonadaceae</taxon>
        <taxon>Candidatus Microsaccharimonas</taxon>
    </lineage>
</organism>
<evidence type="ECO:0000256" key="13">
    <source>
        <dbReference type="RuleBase" id="RU003914"/>
    </source>
</evidence>
<gene>
    <name evidence="11 15" type="primary">tig</name>
    <name evidence="15" type="ORF">EOT05_03675</name>
</gene>
<evidence type="ECO:0000259" key="14">
    <source>
        <dbReference type="PROSITE" id="PS50059"/>
    </source>
</evidence>
<evidence type="ECO:0000256" key="8">
    <source>
        <dbReference type="ARBA" id="ARBA00023235"/>
    </source>
</evidence>
<evidence type="ECO:0000256" key="5">
    <source>
        <dbReference type="ARBA" id="ARBA00022618"/>
    </source>
</evidence>
<dbReference type="Gene3D" id="3.30.70.1050">
    <property type="entry name" value="Trigger factor ribosome-binding domain"/>
    <property type="match status" value="1"/>
</dbReference>
<accession>A0A4Q0AIE3</accession>
<dbReference type="GO" id="GO:0044183">
    <property type="term" value="F:protein folding chaperone"/>
    <property type="evidence" value="ECO:0007669"/>
    <property type="project" value="TreeGrafter"/>
</dbReference>
<dbReference type="GO" id="GO:0043335">
    <property type="term" value="P:protein unfolding"/>
    <property type="evidence" value="ECO:0007669"/>
    <property type="project" value="TreeGrafter"/>
</dbReference>
<sequence>METTLTYLSDTKVILTITVGALELEQAAQVALIKLSKTTKVPGFRAGKVPASIAAKHVNPQALQEQTLDDALSRAVAESFAKEKLQPLDRPTVEVKKFVPGELLECTAEVEVLPKVTLGNYKKLSAKKEKASVTAKEIDETIERMRVGHATKKEVKRAAKNGDEVVIDFKGKKDGIAFDGGTATDYTLKLGGGQFIPGFEEAIIGHNLGETFDIDLNFPADYHAAELAGTAVTFTVTLHKVFESKLPNIDDAFAKKAGPFKNVEALRDDIKRELMAQKERDSLEKFKDALLTELVEKSKVPIPEVLVADQMRSIERDFEQNLVYQGVTIDSYLTTKGFKDSATWREKEVRPTALKRVQAGLVLAELTTAETITATDAEINEHVAMHKRQYQNNPEALKQFETEAVRRDITNHFITEKTIEQLILLNS</sequence>
<dbReference type="InterPro" id="IPR036611">
    <property type="entry name" value="Trigger_fac_ribosome-bd_sf"/>
</dbReference>
<dbReference type="EMBL" id="SCKX01000001">
    <property type="protein sequence ID" value="RWZ78820.1"/>
    <property type="molecule type" value="Genomic_DNA"/>
</dbReference>
<dbReference type="GO" id="GO:0051083">
    <property type="term" value="P:'de novo' cotranslational protein folding"/>
    <property type="evidence" value="ECO:0007669"/>
    <property type="project" value="TreeGrafter"/>
</dbReference>